<evidence type="ECO:0000256" key="3">
    <source>
        <dbReference type="ARBA" id="ARBA00022989"/>
    </source>
</evidence>
<accession>A0A364NG99</accession>
<dbReference type="PANTHER" id="PTHR33048:SF124">
    <property type="entry name" value="INTEGRAL MEMBRANE PROTEIN"/>
    <property type="match status" value="1"/>
</dbReference>
<evidence type="ECO:0000259" key="8">
    <source>
        <dbReference type="Pfam" id="PF20684"/>
    </source>
</evidence>
<keyword evidence="2 7" id="KW-0812">Transmembrane</keyword>
<keyword evidence="4 7" id="KW-0472">Membrane</keyword>
<dbReference type="OrthoDB" id="5342292at2759"/>
<organism evidence="9 10">
    <name type="scientific">Stemphylium lycopersici</name>
    <name type="common">Tomato gray leaf spot disease fungus</name>
    <name type="synonym">Thyrospora lycopersici</name>
    <dbReference type="NCBI Taxonomy" id="183478"/>
    <lineage>
        <taxon>Eukaryota</taxon>
        <taxon>Fungi</taxon>
        <taxon>Dikarya</taxon>
        <taxon>Ascomycota</taxon>
        <taxon>Pezizomycotina</taxon>
        <taxon>Dothideomycetes</taxon>
        <taxon>Pleosporomycetidae</taxon>
        <taxon>Pleosporales</taxon>
        <taxon>Pleosporineae</taxon>
        <taxon>Pleosporaceae</taxon>
        <taxon>Stemphylium</taxon>
    </lineage>
</organism>
<evidence type="ECO:0000256" key="1">
    <source>
        <dbReference type="ARBA" id="ARBA00004141"/>
    </source>
</evidence>
<feature type="transmembrane region" description="Helical" evidence="7">
    <location>
        <begin position="33"/>
        <end position="53"/>
    </location>
</feature>
<keyword evidence="10" id="KW-1185">Reference proteome</keyword>
<feature type="transmembrane region" description="Helical" evidence="7">
    <location>
        <begin position="65"/>
        <end position="87"/>
    </location>
</feature>
<comment type="similarity">
    <text evidence="5">Belongs to the SAT4 family.</text>
</comment>
<comment type="subcellular location">
    <subcellularLocation>
        <location evidence="1">Membrane</location>
        <topology evidence="1">Multi-pass membrane protein</topology>
    </subcellularLocation>
</comment>
<proteinExistence type="inferred from homology"/>
<dbReference type="STRING" id="183478.A0A364NG99"/>
<dbReference type="Proteomes" id="UP000249619">
    <property type="component" value="Unassembled WGS sequence"/>
</dbReference>
<evidence type="ECO:0000256" key="4">
    <source>
        <dbReference type="ARBA" id="ARBA00023136"/>
    </source>
</evidence>
<dbReference type="GO" id="GO:0016020">
    <property type="term" value="C:membrane"/>
    <property type="evidence" value="ECO:0007669"/>
    <property type="project" value="UniProtKB-SubCell"/>
</dbReference>
<evidence type="ECO:0000313" key="9">
    <source>
        <dbReference type="EMBL" id="RAR16309.1"/>
    </source>
</evidence>
<keyword evidence="3 7" id="KW-1133">Transmembrane helix</keyword>
<gene>
    <name evidence="9" type="ORF">DDE83_000181</name>
</gene>
<feature type="region of interest" description="Disordered" evidence="6">
    <location>
        <begin position="258"/>
        <end position="287"/>
    </location>
</feature>
<feature type="transmembrane region" description="Helical" evidence="7">
    <location>
        <begin position="218"/>
        <end position="243"/>
    </location>
</feature>
<dbReference type="PANTHER" id="PTHR33048">
    <property type="entry name" value="PTH11-LIKE INTEGRAL MEMBRANE PROTEIN (AFU_ORTHOLOGUE AFUA_5G11245)"/>
    <property type="match status" value="1"/>
</dbReference>
<comment type="caution">
    <text evidence="9">The sequence shown here is derived from an EMBL/GenBank/DDBJ whole genome shotgun (WGS) entry which is preliminary data.</text>
</comment>
<evidence type="ECO:0000256" key="6">
    <source>
        <dbReference type="SAM" id="MobiDB-lite"/>
    </source>
</evidence>
<sequence length="360" mass="40670">MSNVNGTMTMIPPPEGYVVDFANPARRLTTETYTVFIVENIIAIIFLGQRLYTKIRLMKQFQIDDVFVILAWMLSVATQALLLTGFLSEVIGVHAWEISIEHYGYYSRPSVTVARLSSCCLDYRLHMRWRIYCNLLQPGVRMQAYRRQLGSTAGPDGSILTDVILMLIPIPTIWGLQMPTKQKIGLTFMFAVGSITMVTSIIRLVVLMPALTDMDQTWIIASGSLWIIVEANLFIVCCCLPTLRRFFRHVAPRFIGENSRQSSDKRSSGHGLRTWGSTRTGPKRQYDTLMNTVDGGKGEDEIPLAGVEAEEALKARESIIETGVRKCKKTDSKETILYERTVEVMYDGKPKCPPPIYEHD</sequence>
<feature type="transmembrane region" description="Helical" evidence="7">
    <location>
        <begin position="188"/>
        <end position="212"/>
    </location>
</feature>
<dbReference type="AlphaFoldDB" id="A0A364NG99"/>
<evidence type="ECO:0000313" key="10">
    <source>
        <dbReference type="Proteomes" id="UP000249619"/>
    </source>
</evidence>
<evidence type="ECO:0000256" key="2">
    <source>
        <dbReference type="ARBA" id="ARBA00022692"/>
    </source>
</evidence>
<feature type="transmembrane region" description="Helical" evidence="7">
    <location>
        <begin position="157"/>
        <end position="176"/>
    </location>
</feature>
<dbReference type="Pfam" id="PF20684">
    <property type="entry name" value="Fung_rhodopsin"/>
    <property type="match status" value="1"/>
</dbReference>
<dbReference type="InterPro" id="IPR052337">
    <property type="entry name" value="SAT4-like"/>
</dbReference>
<protein>
    <submittedName>
        <fullName evidence="9">Integral membrane protein</fullName>
    </submittedName>
</protein>
<reference evidence="10" key="1">
    <citation type="submission" date="2018-05" db="EMBL/GenBank/DDBJ databases">
        <title>Draft genome sequence of Stemphylium lycopersici strain CIDEFI 213.</title>
        <authorList>
            <person name="Medina R."/>
            <person name="Franco M.E.E."/>
            <person name="Lucentini C.G."/>
            <person name="Saparrat M.C.N."/>
            <person name="Balatti P.A."/>
        </authorList>
    </citation>
    <scope>NUCLEOTIDE SEQUENCE [LARGE SCALE GENOMIC DNA]</scope>
    <source>
        <strain evidence="10">CIDEFI 213</strain>
    </source>
</reference>
<evidence type="ECO:0000256" key="5">
    <source>
        <dbReference type="ARBA" id="ARBA00038359"/>
    </source>
</evidence>
<evidence type="ECO:0000256" key="7">
    <source>
        <dbReference type="SAM" id="Phobius"/>
    </source>
</evidence>
<dbReference type="InterPro" id="IPR049326">
    <property type="entry name" value="Rhodopsin_dom_fungi"/>
</dbReference>
<feature type="domain" description="Rhodopsin" evidence="8">
    <location>
        <begin position="158"/>
        <end position="248"/>
    </location>
</feature>
<name>A0A364NG99_STELY</name>
<dbReference type="EMBL" id="QGDH01000003">
    <property type="protein sequence ID" value="RAR16309.1"/>
    <property type="molecule type" value="Genomic_DNA"/>
</dbReference>